<dbReference type="FunFam" id="1.20.58.220:FF:000004">
    <property type="entry name" value="Phosphate-specific transport system accessory protein PhoU"/>
    <property type="match status" value="1"/>
</dbReference>
<keyword evidence="4 7" id="KW-0813">Transport</keyword>
<dbReference type="Gene3D" id="1.20.58.220">
    <property type="entry name" value="Phosphate transport system protein phou homolog 2, domain 2"/>
    <property type="match status" value="2"/>
</dbReference>
<dbReference type="GO" id="GO:0005737">
    <property type="term" value="C:cytoplasm"/>
    <property type="evidence" value="ECO:0007669"/>
    <property type="project" value="UniProtKB-SubCell"/>
</dbReference>
<dbReference type="PANTHER" id="PTHR42930">
    <property type="entry name" value="PHOSPHATE-SPECIFIC TRANSPORT SYSTEM ACCESSORY PROTEIN PHOU"/>
    <property type="match status" value="1"/>
</dbReference>
<dbReference type="InterPro" id="IPR038078">
    <property type="entry name" value="PhoU-like_sf"/>
</dbReference>
<dbReference type="InterPro" id="IPR026022">
    <property type="entry name" value="PhoU_dom"/>
</dbReference>
<dbReference type="PIRSF" id="PIRSF003107">
    <property type="entry name" value="PhoU"/>
    <property type="match status" value="1"/>
</dbReference>
<comment type="similarity">
    <text evidence="2 7">Belongs to the PhoU family.</text>
</comment>
<keyword evidence="6 7" id="KW-0592">Phosphate transport</keyword>
<evidence type="ECO:0000256" key="4">
    <source>
        <dbReference type="ARBA" id="ARBA00022448"/>
    </source>
</evidence>
<evidence type="ECO:0000259" key="8">
    <source>
        <dbReference type="Pfam" id="PF01895"/>
    </source>
</evidence>
<name>A0A7C6AA11_UNCW3</name>
<dbReference type="GO" id="GO:0006817">
    <property type="term" value="P:phosphate ion transport"/>
    <property type="evidence" value="ECO:0007669"/>
    <property type="project" value="UniProtKB-KW"/>
</dbReference>
<comment type="subcellular location">
    <subcellularLocation>
        <location evidence="1 7">Cytoplasm</location>
    </subcellularLocation>
</comment>
<dbReference type="NCBIfam" id="TIGR02135">
    <property type="entry name" value="phoU_full"/>
    <property type="match status" value="1"/>
</dbReference>
<comment type="subunit">
    <text evidence="3 7">Homodimer.</text>
</comment>
<dbReference type="InterPro" id="IPR028366">
    <property type="entry name" value="PhoU"/>
</dbReference>
<dbReference type="AlphaFoldDB" id="A0A7C6AA11"/>
<evidence type="ECO:0000256" key="3">
    <source>
        <dbReference type="ARBA" id="ARBA00011738"/>
    </source>
</evidence>
<keyword evidence="5 7" id="KW-0963">Cytoplasm</keyword>
<sequence>MILEEKINELKEKILIMADIAKGMVFKSIRTLTEKNEALANEVIENDEPKVNNLEIEIEENAINLIALHQPEASHLRTVMMIIKINNDLERIGDHAVNIAQGVMEWLIHKPMVKPLIDLPRMAEGATRMLADSVDAFIRGDAELARDVCRRDSEIDSLLDQITRELITYMMSDPKTIDRALALILVARNLERIADLATNLAEDVIYMVKGEIIKHHRGA</sequence>
<dbReference type="Pfam" id="PF01895">
    <property type="entry name" value="PhoU"/>
    <property type="match status" value="2"/>
</dbReference>
<dbReference type="SUPFAM" id="SSF109755">
    <property type="entry name" value="PhoU-like"/>
    <property type="match status" value="1"/>
</dbReference>
<organism evidence="9">
    <name type="scientific">candidate division WOR-3 bacterium</name>
    <dbReference type="NCBI Taxonomy" id="2052148"/>
    <lineage>
        <taxon>Bacteria</taxon>
        <taxon>Bacteria division WOR-3</taxon>
    </lineage>
</organism>
<evidence type="ECO:0000313" key="9">
    <source>
        <dbReference type="EMBL" id="HHS52224.1"/>
    </source>
</evidence>
<evidence type="ECO:0000256" key="6">
    <source>
        <dbReference type="ARBA" id="ARBA00022592"/>
    </source>
</evidence>
<proteinExistence type="inferred from homology"/>
<evidence type="ECO:0000256" key="1">
    <source>
        <dbReference type="ARBA" id="ARBA00004496"/>
    </source>
</evidence>
<reference evidence="9" key="1">
    <citation type="journal article" date="2020" name="mSystems">
        <title>Genome- and Community-Level Interaction Insights into Carbon Utilization and Element Cycling Functions of Hydrothermarchaeota in Hydrothermal Sediment.</title>
        <authorList>
            <person name="Zhou Z."/>
            <person name="Liu Y."/>
            <person name="Xu W."/>
            <person name="Pan J."/>
            <person name="Luo Z.H."/>
            <person name="Li M."/>
        </authorList>
    </citation>
    <scope>NUCLEOTIDE SEQUENCE [LARGE SCALE GENOMIC DNA]</scope>
    <source>
        <strain evidence="9">SpSt-876</strain>
    </source>
</reference>
<dbReference type="EMBL" id="DTLI01000133">
    <property type="protein sequence ID" value="HHS52224.1"/>
    <property type="molecule type" value="Genomic_DNA"/>
</dbReference>
<feature type="domain" description="PhoU" evidence="8">
    <location>
        <begin position="120"/>
        <end position="204"/>
    </location>
</feature>
<feature type="domain" description="PhoU" evidence="8">
    <location>
        <begin position="15"/>
        <end position="101"/>
    </location>
</feature>
<evidence type="ECO:0000256" key="5">
    <source>
        <dbReference type="ARBA" id="ARBA00022490"/>
    </source>
</evidence>
<accession>A0A7C6AA11</accession>
<comment type="function">
    <text evidence="7">Plays a role in the regulation of phosphate uptake.</text>
</comment>
<dbReference type="GO" id="GO:0045936">
    <property type="term" value="P:negative regulation of phosphate metabolic process"/>
    <property type="evidence" value="ECO:0007669"/>
    <property type="project" value="InterPro"/>
</dbReference>
<evidence type="ECO:0000256" key="2">
    <source>
        <dbReference type="ARBA" id="ARBA00008107"/>
    </source>
</evidence>
<comment type="caution">
    <text evidence="9">The sequence shown here is derived from an EMBL/GenBank/DDBJ whole genome shotgun (WGS) entry which is preliminary data.</text>
</comment>
<dbReference type="PANTHER" id="PTHR42930:SF3">
    <property type="entry name" value="PHOSPHATE-SPECIFIC TRANSPORT SYSTEM ACCESSORY PROTEIN PHOU"/>
    <property type="match status" value="1"/>
</dbReference>
<gene>
    <name evidence="9" type="primary">phoU</name>
    <name evidence="9" type="ORF">ENW73_05085</name>
</gene>
<protein>
    <recommendedName>
        <fullName evidence="7">Phosphate-specific transport system accessory protein PhoU</fullName>
    </recommendedName>
</protein>
<dbReference type="GO" id="GO:0030643">
    <property type="term" value="P:intracellular phosphate ion homeostasis"/>
    <property type="evidence" value="ECO:0007669"/>
    <property type="project" value="InterPro"/>
</dbReference>
<evidence type="ECO:0000256" key="7">
    <source>
        <dbReference type="PIRNR" id="PIRNR003107"/>
    </source>
</evidence>